<keyword evidence="6 8" id="KW-1133">Transmembrane helix</keyword>
<organism evidence="9">
    <name type="scientific">Megafenestra aurita</name>
    <dbReference type="NCBI Taxonomy" id="2291010"/>
    <lineage>
        <taxon>Eukaryota</taxon>
        <taxon>Metazoa</taxon>
        <taxon>Ecdysozoa</taxon>
        <taxon>Arthropoda</taxon>
        <taxon>Crustacea</taxon>
        <taxon>Branchiopoda</taxon>
        <taxon>Diplostraca</taxon>
        <taxon>Cladocera</taxon>
        <taxon>Anomopoda</taxon>
        <taxon>Daphniidae</taxon>
        <taxon>Megafenestra</taxon>
    </lineage>
</organism>
<dbReference type="Pfam" id="PF04080">
    <property type="entry name" value="Per1"/>
    <property type="match status" value="1"/>
</dbReference>
<gene>
    <name evidence="9" type="primary">EOG090X0702</name>
</gene>
<dbReference type="PANTHER" id="PTHR13148">
    <property type="entry name" value="PER1-RELATED"/>
    <property type="match status" value="1"/>
</dbReference>
<dbReference type="InterPro" id="IPR007217">
    <property type="entry name" value="Per1-like"/>
</dbReference>
<dbReference type="AlphaFoldDB" id="A0A4Y7NIK0"/>
<name>A0A4Y7NIK0_9CRUS</name>
<feature type="transmembrane region" description="Helical" evidence="8">
    <location>
        <begin position="257"/>
        <end position="280"/>
    </location>
</feature>
<evidence type="ECO:0000256" key="1">
    <source>
        <dbReference type="ARBA" id="ARBA00004127"/>
    </source>
</evidence>
<evidence type="ECO:0000256" key="5">
    <source>
        <dbReference type="ARBA" id="ARBA00022729"/>
    </source>
</evidence>
<keyword evidence="5" id="KW-0732">Signal</keyword>
<evidence type="ECO:0000256" key="4">
    <source>
        <dbReference type="ARBA" id="ARBA00022692"/>
    </source>
</evidence>
<dbReference type="GO" id="GO:0000139">
    <property type="term" value="C:Golgi membrane"/>
    <property type="evidence" value="ECO:0007669"/>
    <property type="project" value="UniProtKB-SubCell"/>
</dbReference>
<evidence type="ECO:0000256" key="8">
    <source>
        <dbReference type="RuleBase" id="RU365066"/>
    </source>
</evidence>
<reference evidence="9" key="1">
    <citation type="submission" date="2018-08" db="EMBL/GenBank/DDBJ databases">
        <authorList>
            <person name="Cornetti L."/>
        </authorList>
    </citation>
    <scope>NUCLEOTIDE SEQUENCE</scope>
    <source>
        <strain evidence="9">CH-H-2</strain>
    </source>
</reference>
<evidence type="ECO:0000256" key="2">
    <source>
        <dbReference type="ARBA" id="ARBA00006387"/>
    </source>
</evidence>
<dbReference type="GO" id="GO:0005789">
    <property type="term" value="C:endoplasmic reticulum membrane"/>
    <property type="evidence" value="ECO:0007669"/>
    <property type="project" value="TreeGrafter"/>
</dbReference>
<sequence length="356" mass="40911">MGILSKESSVTFVIIQNGSGGIEPWINKARAVIKIPLLMEGALVCLALSFVIQNVSASTGDRSQMFHSCLENCLAENCSAIAQEFHIPLHLRLLQWTCSDECKYFCMWPTVDWFIEAGIGAQQFYGKWPFLRIFGVQEPAAAIFSILNLACHVAMIRRFNKEVNSKAPFYWLTNIFCFVCCHAWFWSTLFHVRDVRFTEIMDYLGAFSMVLFSVYHFSLRATALSSFSSLSSIIFGSAIGLFFVYHSYTTFFVKMDYGYNMLINIAFGAVNILGWSVWCFKHYKKRPYVKRCAAFTSLVAVTTLLEILDFPPFFWVLDAHALWHMTTSPLVVLWYRFLIDDCHFLESQVMDYEKIA</sequence>
<keyword evidence="7 8" id="KW-0472">Membrane</keyword>
<feature type="transmembrane region" description="Helical" evidence="8">
    <location>
        <begin position="139"/>
        <end position="157"/>
    </location>
</feature>
<keyword evidence="8" id="KW-0333">Golgi apparatus</keyword>
<dbReference type="GO" id="GO:0006506">
    <property type="term" value="P:GPI anchor biosynthetic process"/>
    <property type="evidence" value="ECO:0007669"/>
    <property type="project" value="UniProtKB-KW"/>
</dbReference>
<evidence type="ECO:0000256" key="7">
    <source>
        <dbReference type="ARBA" id="ARBA00023136"/>
    </source>
</evidence>
<dbReference type="GO" id="GO:0016788">
    <property type="term" value="F:hydrolase activity, acting on ester bonds"/>
    <property type="evidence" value="ECO:0007669"/>
    <property type="project" value="TreeGrafter"/>
</dbReference>
<feature type="transmembrane region" description="Helical" evidence="8">
    <location>
        <begin position="292"/>
        <end position="315"/>
    </location>
</feature>
<comment type="similarity">
    <text evidence="2 8">Belongs to the PGAP3 family.</text>
</comment>
<proteinExistence type="evidence at transcript level"/>
<feature type="transmembrane region" description="Helical" evidence="8">
    <location>
        <begin position="224"/>
        <end position="245"/>
    </location>
</feature>
<keyword evidence="4 8" id="KW-0812">Transmembrane</keyword>
<accession>A0A4Y7NIK0</accession>
<evidence type="ECO:0000313" key="9">
    <source>
        <dbReference type="EMBL" id="SVE92417.1"/>
    </source>
</evidence>
<keyword evidence="3 8" id="KW-0337">GPI-anchor biosynthesis</keyword>
<comment type="function">
    <text evidence="8">Involved in the lipid remodeling steps of GPI-anchor maturation.</text>
</comment>
<evidence type="ECO:0000256" key="6">
    <source>
        <dbReference type="ARBA" id="ARBA00022989"/>
    </source>
</evidence>
<protein>
    <recommendedName>
        <fullName evidence="8">Post-GPI attachment to proteins factor 3</fullName>
    </recommendedName>
</protein>
<evidence type="ECO:0000256" key="3">
    <source>
        <dbReference type="ARBA" id="ARBA00022502"/>
    </source>
</evidence>
<comment type="subcellular location">
    <subcellularLocation>
        <location evidence="1">Endomembrane system</location>
        <topology evidence="1">Multi-pass membrane protein</topology>
    </subcellularLocation>
    <subcellularLocation>
        <location evidence="8">Golgi apparatus membrane</location>
        <topology evidence="8">Multi-pass membrane protein</topology>
    </subcellularLocation>
</comment>
<dbReference type="PANTHER" id="PTHR13148:SF0">
    <property type="entry name" value="POST-GPI ATTACHMENT TO PROTEINS FACTOR 3"/>
    <property type="match status" value="1"/>
</dbReference>
<dbReference type="EMBL" id="LR022798">
    <property type="protein sequence ID" value="SVE92417.1"/>
    <property type="molecule type" value="mRNA"/>
</dbReference>
<feature type="transmembrane region" description="Helical" evidence="8">
    <location>
        <begin position="169"/>
        <end position="188"/>
    </location>
</feature>
<feature type="transmembrane region" description="Helical" evidence="8">
    <location>
        <begin position="200"/>
        <end position="217"/>
    </location>
</feature>
<feature type="transmembrane region" description="Helical" evidence="8">
    <location>
        <begin position="37"/>
        <end position="56"/>
    </location>
</feature>